<feature type="compositionally biased region" description="Polar residues" evidence="1">
    <location>
        <begin position="73"/>
        <end position="89"/>
    </location>
</feature>
<dbReference type="AlphaFoldDB" id="A0AAN8LW52"/>
<dbReference type="SUPFAM" id="SSF54277">
    <property type="entry name" value="CAD &amp; PB1 domains"/>
    <property type="match status" value="1"/>
</dbReference>
<keyword evidence="3" id="KW-1185">Reference proteome</keyword>
<evidence type="ECO:0000313" key="2">
    <source>
        <dbReference type="EMBL" id="KAK6313480.1"/>
    </source>
</evidence>
<dbReference type="Proteomes" id="UP001356427">
    <property type="component" value="Unassembled WGS sequence"/>
</dbReference>
<evidence type="ECO:0000256" key="1">
    <source>
        <dbReference type="SAM" id="MobiDB-lite"/>
    </source>
</evidence>
<protein>
    <submittedName>
        <fullName evidence="2">Uncharacterized protein</fullName>
    </submittedName>
</protein>
<dbReference type="EMBL" id="JAGTTL010000014">
    <property type="protein sequence ID" value="KAK6313480.1"/>
    <property type="molecule type" value="Genomic_DNA"/>
</dbReference>
<evidence type="ECO:0000313" key="3">
    <source>
        <dbReference type="Proteomes" id="UP001356427"/>
    </source>
</evidence>
<accession>A0AAN8LW52</accession>
<feature type="compositionally biased region" description="Basic and acidic residues" evidence="1">
    <location>
        <begin position="50"/>
        <end position="61"/>
    </location>
</feature>
<dbReference type="Gene3D" id="3.10.20.90">
    <property type="entry name" value="Phosphatidylinositol 3-kinase Catalytic Subunit, Chain A, domain 1"/>
    <property type="match status" value="1"/>
</dbReference>
<name>A0AAN8LW52_9TELE</name>
<feature type="compositionally biased region" description="Pro residues" evidence="1">
    <location>
        <begin position="25"/>
        <end position="36"/>
    </location>
</feature>
<comment type="caution">
    <text evidence="2">The sequence shown here is derived from an EMBL/GenBank/DDBJ whole genome shotgun (WGS) entry which is preliminary data.</text>
</comment>
<organism evidence="2 3">
    <name type="scientific">Coregonus suidteri</name>
    <dbReference type="NCBI Taxonomy" id="861788"/>
    <lineage>
        <taxon>Eukaryota</taxon>
        <taxon>Metazoa</taxon>
        <taxon>Chordata</taxon>
        <taxon>Craniata</taxon>
        <taxon>Vertebrata</taxon>
        <taxon>Euteleostomi</taxon>
        <taxon>Actinopterygii</taxon>
        <taxon>Neopterygii</taxon>
        <taxon>Teleostei</taxon>
        <taxon>Protacanthopterygii</taxon>
        <taxon>Salmoniformes</taxon>
        <taxon>Salmonidae</taxon>
        <taxon>Coregoninae</taxon>
        <taxon>Coregonus</taxon>
    </lineage>
</organism>
<reference evidence="2 3" key="1">
    <citation type="submission" date="2021-04" db="EMBL/GenBank/DDBJ databases">
        <authorList>
            <person name="De Guttry C."/>
            <person name="Zahm M."/>
            <person name="Klopp C."/>
            <person name="Cabau C."/>
            <person name="Louis A."/>
            <person name="Berthelot C."/>
            <person name="Parey E."/>
            <person name="Roest Crollius H."/>
            <person name="Montfort J."/>
            <person name="Robinson-Rechavi M."/>
            <person name="Bucao C."/>
            <person name="Bouchez O."/>
            <person name="Gislard M."/>
            <person name="Lluch J."/>
            <person name="Milhes M."/>
            <person name="Lampietro C."/>
            <person name="Lopez Roques C."/>
            <person name="Donnadieu C."/>
            <person name="Braasch I."/>
            <person name="Desvignes T."/>
            <person name="Postlethwait J."/>
            <person name="Bobe J."/>
            <person name="Wedekind C."/>
            <person name="Guiguen Y."/>
        </authorList>
    </citation>
    <scope>NUCLEOTIDE SEQUENCE [LARGE SCALE GENOMIC DNA]</scope>
    <source>
        <strain evidence="2">Cs_M1</strain>
        <tissue evidence="2">Blood</tissue>
    </source>
</reference>
<gene>
    <name evidence="2" type="ORF">J4Q44_G00168270</name>
</gene>
<proteinExistence type="predicted"/>
<feature type="region of interest" description="Disordered" evidence="1">
    <location>
        <begin position="1"/>
        <end position="100"/>
    </location>
</feature>
<sequence>MTLLDPVDVKKSKGRKNNKSIPSGIPLPPDLRPPTRPQGRLTSFNPSGRGQDKGMEPESPVREASLPSYATHPPNTSTPLPKYTSTVDSPTELDPISPQGEEAGSVVVKVHYRYTVALSVPLGTPYDELQERIAHKLGQPASHLRLRHRQHGSQALKPLDGEEGLRALLAEVEAGRTTLWCQTEDPLANRTILYHGWHCMTMQQRAQRTWSSVRETLLTFLVKSTRSGWRDTVLSCKSK</sequence>